<keyword evidence="8" id="KW-1185">Reference proteome</keyword>
<dbReference type="PROSITE" id="PS50231">
    <property type="entry name" value="RICIN_B_LECTIN"/>
    <property type="match status" value="1"/>
</dbReference>
<dbReference type="PANTHER" id="PTHR46943">
    <property type="entry name" value="PENTRAXIN-RELATED PROTEIN PTX3"/>
    <property type="match status" value="1"/>
</dbReference>
<sequence>MGEHLRARRNPARTLTRRLALSAAVTGLLLGSAGPALADGPTAAGPAGPATPAADSPLAAAKAEAARTGGPVTVDSLTTETTQTVANADGTFTVTSHLQPARVRKDGHWKDVDAALARNGDGTLSPSATPSGLVLSGGGGGPLATLTDAEGRKLSYSLPFPLPAPVVSGSTAQYNGVLPGVDLKVTSTDQGGFHEVLIVHDAKAAANPALGALKLTTGVSAGLSLTTDQDGRVAVTAADGSAVFRSPTPLMWDSATTAAPSAAPAAVVPSPATKSPAAKSPAGKAPAAAQAAPQADAPADAVPADTAPATVSTPEQPGSSAQVKRIAVTQEANTLTLVPDAGLLGGADTVWPLYIDPYTSPITSKKSHFVTVKEGCAGQSPYDDAQDNGEGVGYQRWQDCFGLNRAYFELNIANLDKKMVISKSVVHLTSTYGASFDCDNETSVKLATVTAISGSTSWNNQPDVTGDGYIGGTQKVKSSNIGQKCGNHDVNFDVTGQIKKLSGVKDSWTFGLWGNESKSSSNNDFVRFANNPYLTTVFDIAPEVPDGLGTTPATRAPASNGCAGAADGWIGQSGLAGDASDITLNAHLDTEMSGVNLRSRYEVWDTKTAAADGGSTDRGAPVSGWVSDGGTTRVNIGFKVADGHQYGWHVKAEDGTLASAWSANCYFKVDLSAPGIPSFTDSPVFPPLGGDKAPTGHAGDTGVKIAVTSNDPTPTGCTRGSCVSSGVDRFEYSLDANIPANGAASVNAVATTGGSATAEVPIVLSAAQWGAHTLFVRAVDNAGNSQGTVGQYSFFAPWNPAAKVTAGDLDGDAVPDLIAPTTEGDLVLVRGDADPAGPPVSASAKAQSPDGTGWNNYLVAHRGTATGTNVDDLFAYSKSTHELYLYQNDAVTPGGTTGRFTLTQNVVPIRNSSSCPAKGSDGTWNNVTQILAPGKLAQFADAPDLITVDKGELWYFPGTFQAGCNLGAGVRIGTGDWNGTTLLAPGTVGGVPTLWARDDATGAVSSFPLTFSAGVPTTKIAAPAHAPLVSGVLDTNNKNLCLDIAGGKTANGTAAWMYTCNGTDAQQFTLGADGSVHALGKCLDVLKGGTDNGTPVQLYQCNGTGAQQWVPGPNPGTLKNPQSGRCLADPASNRNPRTQTVIWDCLNIADQKWAATSGNVLPTAQKVLPLGVGDRDHPTVASPGDVQGTGFPALYAGSRSGRLTEYPGAAPAGGLAQFGAPVGIGDVRQPSAWWKLDSTADSIRPTGELTLSGGATVGADPARGGVLTLNGSTAYAATAGPAVDTGRSYTVSAWVKLTSLTANSTFVSQSGTNANALQLYYSSGAHAFAFGHAHADDTTGAFTSAYGPTSGAAAPKTNTWYHLVGVYDADSADLRLYVDGAAAGAADYAGTVWNATGPLQLGRRLYKGTYAEYAAGQVADVQLFPEALTPIGVSSLDGKRPVPTRLS</sequence>
<dbReference type="InterPro" id="IPR000772">
    <property type="entry name" value="Ricin_B_lectin"/>
</dbReference>
<feature type="compositionally biased region" description="Low complexity" evidence="3">
    <location>
        <begin position="40"/>
        <end position="63"/>
    </location>
</feature>
<dbReference type="Pfam" id="PF13385">
    <property type="entry name" value="Laminin_G_3"/>
    <property type="match status" value="1"/>
</dbReference>
<dbReference type="Proteomes" id="UP001596067">
    <property type="component" value="Unassembled WGS sequence"/>
</dbReference>
<feature type="region of interest" description="Disordered" evidence="3">
    <location>
        <begin position="40"/>
        <end position="74"/>
    </location>
</feature>
<dbReference type="CDD" id="cd23451">
    <property type="entry name" value="beta-trefoil_Ricin_laminarinase"/>
    <property type="match status" value="1"/>
</dbReference>
<dbReference type="EMBL" id="JBHSOD010000045">
    <property type="protein sequence ID" value="MFC5888779.1"/>
    <property type="molecule type" value="Genomic_DNA"/>
</dbReference>
<feature type="signal peptide" evidence="4">
    <location>
        <begin position="1"/>
        <end position="38"/>
    </location>
</feature>
<accession>A0ABW1F4C6</accession>
<dbReference type="SUPFAM" id="SSF49899">
    <property type="entry name" value="Concanavalin A-like lectins/glucanases"/>
    <property type="match status" value="1"/>
</dbReference>
<evidence type="ECO:0000259" key="6">
    <source>
        <dbReference type="SMART" id="SM00560"/>
    </source>
</evidence>
<keyword evidence="1 4" id="KW-0732">Signal</keyword>
<feature type="region of interest" description="Disordered" evidence="3">
    <location>
        <begin position="266"/>
        <end position="324"/>
    </location>
</feature>
<dbReference type="InterPro" id="IPR035992">
    <property type="entry name" value="Ricin_B-like_lectins"/>
</dbReference>
<evidence type="ECO:0000256" key="3">
    <source>
        <dbReference type="SAM" id="MobiDB-lite"/>
    </source>
</evidence>
<evidence type="ECO:0000256" key="1">
    <source>
        <dbReference type="ARBA" id="ARBA00022729"/>
    </source>
</evidence>
<gene>
    <name evidence="7" type="ORF">ACFP0N_27805</name>
</gene>
<dbReference type="RefSeq" id="WP_313766843.1">
    <property type="nucleotide sequence ID" value="NZ_BAAAVH010000014.1"/>
</dbReference>
<dbReference type="SMART" id="SM00560">
    <property type="entry name" value="LamGL"/>
    <property type="match status" value="1"/>
</dbReference>
<dbReference type="InterPro" id="IPR013320">
    <property type="entry name" value="ConA-like_dom_sf"/>
</dbReference>
<dbReference type="InterPro" id="IPR042837">
    <property type="entry name" value="PTX3"/>
</dbReference>
<dbReference type="SMART" id="SM00458">
    <property type="entry name" value="RICIN"/>
    <property type="match status" value="1"/>
</dbReference>
<dbReference type="Gene3D" id="2.80.10.50">
    <property type="match status" value="1"/>
</dbReference>
<evidence type="ECO:0000256" key="4">
    <source>
        <dbReference type="SAM" id="SignalP"/>
    </source>
</evidence>
<dbReference type="SUPFAM" id="SSF50370">
    <property type="entry name" value="Ricin B-like lectins"/>
    <property type="match status" value="1"/>
</dbReference>
<evidence type="ECO:0000313" key="7">
    <source>
        <dbReference type="EMBL" id="MFC5888779.1"/>
    </source>
</evidence>
<protein>
    <submittedName>
        <fullName evidence="7">Ricin-type beta-trefoil lectin domain protein</fullName>
    </submittedName>
</protein>
<feature type="compositionally biased region" description="Low complexity" evidence="3">
    <location>
        <begin position="266"/>
        <end position="314"/>
    </location>
</feature>
<feature type="domain" description="Ricin B lectin" evidence="5">
    <location>
        <begin position="1026"/>
        <end position="1156"/>
    </location>
</feature>
<dbReference type="Pfam" id="PF00652">
    <property type="entry name" value="Ricin_B_lectin"/>
    <property type="match status" value="1"/>
</dbReference>
<evidence type="ECO:0000259" key="5">
    <source>
        <dbReference type="SMART" id="SM00458"/>
    </source>
</evidence>
<organism evidence="7 8">
    <name type="scientific">Kitasatospora aburaviensis</name>
    <dbReference type="NCBI Taxonomy" id="67265"/>
    <lineage>
        <taxon>Bacteria</taxon>
        <taxon>Bacillati</taxon>
        <taxon>Actinomycetota</taxon>
        <taxon>Actinomycetes</taxon>
        <taxon>Kitasatosporales</taxon>
        <taxon>Streptomycetaceae</taxon>
        <taxon>Kitasatospora</taxon>
    </lineage>
</organism>
<feature type="chain" id="PRO_5045653645" evidence="4">
    <location>
        <begin position="39"/>
        <end position="1447"/>
    </location>
</feature>
<comment type="caution">
    <text evidence="7">The sequence shown here is derived from an EMBL/GenBank/DDBJ whole genome shotgun (WGS) entry which is preliminary data.</text>
</comment>
<dbReference type="Gene3D" id="2.60.120.200">
    <property type="match status" value="1"/>
</dbReference>
<proteinExistence type="predicted"/>
<dbReference type="PANTHER" id="PTHR46943:SF1">
    <property type="entry name" value="PENTRAXIN-RELATED PROTEIN PTX3"/>
    <property type="match status" value="1"/>
</dbReference>
<reference evidence="8" key="1">
    <citation type="journal article" date="2019" name="Int. J. Syst. Evol. Microbiol.">
        <title>The Global Catalogue of Microorganisms (GCM) 10K type strain sequencing project: providing services to taxonomists for standard genome sequencing and annotation.</title>
        <authorList>
            <consortium name="The Broad Institute Genomics Platform"/>
            <consortium name="The Broad Institute Genome Sequencing Center for Infectious Disease"/>
            <person name="Wu L."/>
            <person name="Ma J."/>
        </authorList>
    </citation>
    <scope>NUCLEOTIDE SEQUENCE [LARGE SCALE GENOMIC DNA]</scope>
    <source>
        <strain evidence="8">CGMCC 4.1469</strain>
    </source>
</reference>
<dbReference type="InterPro" id="IPR006558">
    <property type="entry name" value="LamG-like"/>
</dbReference>
<evidence type="ECO:0000313" key="8">
    <source>
        <dbReference type="Proteomes" id="UP001596067"/>
    </source>
</evidence>
<keyword evidence="2" id="KW-1015">Disulfide bond</keyword>
<feature type="domain" description="LamG-like jellyroll fold" evidence="6">
    <location>
        <begin position="1287"/>
        <end position="1431"/>
    </location>
</feature>
<name>A0ABW1F4C6_9ACTN</name>
<evidence type="ECO:0000256" key="2">
    <source>
        <dbReference type="ARBA" id="ARBA00023157"/>
    </source>
</evidence>